<organism evidence="2 3">
    <name type="scientific">Lineolata rhizophorae</name>
    <dbReference type="NCBI Taxonomy" id="578093"/>
    <lineage>
        <taxon>Eukaryota</taxon>
        <taxon>Fungi</taxon>
        <taxon>Dikarya</taxon>
        <taxon>Ascomycota</taxon>
        <taxon>Pezizomycotina</taxon>
        <taxon>Dothideomycetes</taxon>
        <taxon>Dothideomycetes incertae sedis</taxon>
        <taxon>Lineolatales</taxon>
        <taxon>Lineolataceae</taxon>
        <taxon>Lineolata</taxon>
    </lineage>
</organism>
<evidence type="ECO:0000256" key="1">
    <source>
        <dbReference type="SAM" id="MobiDB-lite"/>
    </source>
</evidence>
<dbReference type="Proteomes" id="UP000799766">
    <property type="component" value="Unassembled WGS sequence"/>
</dbReference>
<feature type="region of interest" description="Disordered" evidence="1">
    <location>
        <begin position="429"/>
        <end position="473"/>
    </location>
</feature>
<feature type="region of interest" description="Disordered" evidence="1">
    <location>
        <begin position="290"/>
        <end position="322"/>
    </location>
</feature>
<name>A0A6A6PES2_9PEZI</name>
<reference evidence="2" key="1">
    <citation type="journal article" date="2020" name="Stud. Mycol.">
        <title>101 Dothideomycetes genomes: a test case for predicting lifestyles and emergence of pathogens.</title>
        <authorList>
            <person name="Haridas S."/>
            <person name="Albert R."/>
            <person name="Binder M."/>
            <person name="Bloem J."/>
            <person name="Labutti K."/>
            <person name="Salamov A."/>
            <person name="Andreopoulos B."/>
            <person name="Baker S."/>
            <person name="Barry K."/>
            <person name="Bills G."/>
            <person name="Bluhm B."/>
            <person name="Cannon C."/>
            <person name="Castanera R."/>
            <person name="Culley D."/>
            <person name="Daum C."/>
            <person name="Ezra D."/>
            <person name="Gonzalez J."/>
            <person name="Henrissat B."/>
            <person name="Kuo A."/>
            <person name="Liang C."/>
            <person name="Lipzen A."/>
            <person name="Lutzoni F."/>
            <person name="Magnuson J."/>
            <person name="Mondo S."/>
            <person name="Nolan M."/>
            <person name="Ohm R."/>
            <person name="Pangilinan J."/>
            <person name="Park H.-J."/>
            <person name="Ramirez L."/>
            <person name="Alfaro M."/>
            <person name="Sun H."/>
            <person name="Tritt A."/>
            <person name="Yoshinaga Y."/>
            <person name="Zwiers L.-H."/>
            <person name="Turgeon B."/>
            <person name="Goodwin S."/>
            <person name="Spatafora J."/>
            <person name="Crous P."/>
            <person name="Grigoriev I."/>
        </authorList>
    </citation>
    <scope>NUCLEOTIDE SEQUENCE</scope>
    <source>
        <strain evidence="2">ATCC 16933</strain>
    </source>
</reference>
<feature type="compositionally biased region" description="Polar residues" evidence="1">
    <location>
        <begin position="296"/>
        <end position="306"/>
    </location>
</feature>
<feature type="region of interest" description="Disordered" evidence="1">
    <location>
        <begin position="156"/>
        <end position="216"/>
    </location>
</feature>
<proteinExistence type="predicted"/>
<evidence type="ECO:0000313" key="3">
    <source>
        <dbReference type="Proteomes" id="UP000799766"/>
    </source>
</evidence>
<gene>
    <name evidence="2" type="ORF">BDY21DRAFT_3440</name>
</gene>
<dbReference type="AlphaFoldDB" id="A0A6A6PES2"/>
<evidence type="ECO:0000313" key="2">
    <source>
        <dbReference type="EMBL" id="KAF2461903.1"/>
    </source>
</evidence>
<protein>
    <submittedName>
        <fullName evidence="2">Uncharacterized protein</fullName>
    </submittedName>
</protein>
<feature type="region of interest" description="Disordered" evidence="1">
    <location>
        <begin position="370"/>
        <end position="401"/>
    </location>
</feature>
<feature type="compositionally biased region" description="Polar residues" evidence="1">
    <location>
        <begin position="453"/>
        <end position="473"/>
    </location>
</feature>
<accession>A0A6A6PES2</accession>
<keyword evidence="3" id="KW-1185">Reference proteome</keyword>
<sequence>MPSQGSSTSSRRPAIDTNLGGLFCCSRCFASDTKCHLPRARLSAVMRSFYQPRLLPPTDDNLNSSPEQSHLHRRCADSPVSSIFPTEMRATNILRQTARLPRAMTGCPNSSESTAGSQPPAVFLSLRGGGRVERHTLSRLKLRLRELFQTTKSRVTGHFRPTGAGKEAKPTRPDGLSTIPMADTGAKTITSQEEPPGSDNPMTQGEMQRPGSHGMPCVPDDHTRTFERHGIEERHGLPVNVPCTPICHRCIDSCPCRRASTIGGPPASSCSVPSHPLGPLFILREQGPLPRGHATQAVQSQGGPSQDPSPYPPELTISDHDYSDNEDGQCACRCCVHASVDVIDTASSIQIAPVQPFRAGLVNGIHVPRNDSRQSLASGSSAASVDTAARIPRDPSSHIQAIRNPPSRVLHHWALIDGAWATEPRQLENVPNHQPMAGMRPPPPDDQAPDLGSHNTSQSSRPRSATDSTRQRH</sequence>
<feature type="compositionally biased region" description="Polar residues" evidence="1">
    <location>
        <begin position="373"/>
        <end position="384"/>
    </location>
</feature>
<feature type="region of interest" description="Disordered" evidence="1">
    <location>
        <begin position="56"/>
        <end position="76"/>
    </location>
</feature>
<dbReference type="EMBL" id="MU001670">
    <property type="protein sequence ID" value="KAF2461903.1"/>
    <property type="molecule type" value="Genomic_DNA"/>
</dbReference>